<evidence type="ECO:0000313" key="1">
    <source>
        <dbReference type="EMBL" id="SNZ06284.1"/>
    </source>
</evidence>
<dbReference type="PANTHER" id="PTHR30528:SF0">
    <property type="entry name" value="CYTOPLASMIC PROTEIN"/>
    <property type="match status" value="1"/>
</dbReference>
<organism evidence="1 2">
    <name type="scientific">Cohaesibacter gelatinilyticus</name>
    <dbReference type="NCBI Taxonomy" id="372072"/>
    <lineage>
        <taxon>Bacteria</taxon>
        <taxon>Pseudomonadati</taxon>
        <taxon>Pseudomonadota</taxon>
        <taxon>Alphaproteobacteria</taxon>
        <taxon>Hyphomicrobiales</taxon>
        <taxon>Cohaesibacteraceae</taxon>
    </lineage>
</organism>
<dbReference type="Pfam" id="PF06224">
    <property type="entry name" value="AlkZ-like"/>
    <property type="match status" value="1"/>
</dbReference>
<name>A0A285N9V9_9HYPH</name>
<dbReference type="InterPro" id="IPR009351">
    <property type="entry name" value="AlkZ-like"/>
</dbReference>
<dbReference type="RefSeq" id="WP_170955910.1">
    <property type="nucleotide sequence ID" value="NZ_OBEL01000001.1"/>
</dbReference>
<dbReference type="PANTHER" id="PTHR30528">
    <property type="entry name" value="CYTOPLASMIC PROTEIN"/>
    <property type="match status" value="1"/>
</dbReference>
<dbReference type="Proteomes" id="UP000219439">
    <property type="component" value="Unassembled WGS sequence"/>
</dbReference>
<sequence length="418" mass="48551">MSLNQNSLSLKQARRIALSAQGFLPQTGGIKRHSLRRHSDKHFDQLMERIAPLQLDSVNVLDRAHYLTLFARLGAYDKQKVDKVFHTPKHNPRRYFEYWGHEASLMPVELYPAFQWRMERARRGEGVWRSLSRFAREKHEMIETVFSLIAKEGPLSSSQVRQILEPDKPKKAGDWWGWSGTKLAVEYLFWCGRVASAGREKFQRYYDVPERVIPTDILNTPALNEQEACVRLMELSAKAHGVGTEKDFRDYFRLDAKQSKLAMEVLLEEGTIEPVDVQGWKDPAFLYKEAVLPSRANCQTLLAPFDSLIWFRERTERLWGCHYRIEIYVPQPKRVYGYYVLPYLQGDQITARLDLKANRQAGRLQIQASHLEPGAKRDKVLADLIPELRKMAEWQGLQDVEINGQGFISSDHLDHDWS</sequence>
<gene>
    <name evidence="1" type="ORF">SAMN06265368_0368</name>
</gene>
<accession>A0A285N9V9</accession>
<proteinExistence type="predicted"/>
<evidence type="ECO:0000313" key="2">
    <source>
        <dbReference type="Proteomes" id="UP000219439"/>
    </source>
</evidence>
<protein>
    <recommendedName>
        <fullName evidence="3">Winged helix-turn-helix domain-containing protein</fullName>
    </recommendedName>
</protein>
<reference evidence="1 2" key="1">
    <citation type="submission" date="2017-09" db="EMBL/GenBank/DDBJ databases">
        <authorList>
            <person name="Ehlers B."/>
            <person name="Leendertz F.H."/>
        </authorList>
    </citation>
    <scope>NUCLEOTIDE SEQUENCE [LARGE SCALE GENOMIC DNA]</scope>
    <source>
        <strain evidence="1 2">DSM 18289</strain>
    </source>
</reference>
<evidence type="ECO:0008006" key="3">
    <source>
        <dbReference type="Google" id="ProtNLM"/>
    </source>
</evidence>
<dbReference type="EMBL" id="OBEL01000001">
    <property type="protein sequence ID" value="SNZ06284.1"/>
    <property type="molecule type" value="Genomic_DNA"/>
</dbReference>
<keyword evidence="2" id="KW-1185">Reference proteome</keyword>
<dbReference type="AlphaFoldDB" id="A0A285N9V9"/>